<reference evidence="13 14" key="1">
    <citation type="submission" date="2016-06" db="EMBL/GenBank/DDBJ databases">
        <title>Domibacillus iocasae genome sequencing.</title>
        <authorList>
            <person name="Verma A."/>
            <person name="Pal Y."/>
            <person name="Ojha A.K."/>
            <person name="Krishnamurthi S."/>
        </authorList>
    </citation>
    <scope>NUCLEOTIDE SEQUENCE [LARGE SCALE GENOMIC DNA]</scope>
    <source>
        <strain evidence="13 14">DSM 29979</strain>
    </source>
</reference>
<dbReference type="PANTHER" id="PTHR30616">
    <property type="entry name" value="UNCHARACTERIZED PROTEIN YFIH"/>
    <property type="match status" value="1"/>
</dbReference>
<comment type="cofactor">
    <cofactor evidence="2">
        <name>Zn(2+)</name>
        <dbReference type="ChEBI" id="CHEBI:29105"/>
    </cofactor>
</comment>
<evidence type="ECO:0000313" key="13">
    <source>
        <dbReference type="EMBL" id="OES43685.1"/>
    </source>
</evidence>
<comment type="function">
    <text evidence="3">Purine nucleoside enzyme that catalyzes the phosphorolysis of adenosine and inosine nucleosides, yielding D-ribose 1-phosphate and the respective free bases, adenine and hypoxanthine. Also catalyzes the phosphorolysis of S-methyl-5'-thioadenosine into adenine and S-methyl-5-thio-alpha-D-ribose 1-phosphate. Also has adenosine deaminase activity.</text>
</comment>
<comment type="catalytic activity">
    <reaction evidence="1">
        <text>inosine + phosphate = alpha-D-ribose 1-phosphate + hypoxanthine</text>
        <dbReference type="Rhea" id="RHEA:27646"/>
        <dbReference type="ChEBI" id="CHEBI:17368"/>
        <dbReference type="ChEBI" id="CHEBI:17596"/>
        <dbReference type="ChEBI" id="CHEBI:43474"/>
        <dbReference type="ChEBI" id="CHEBI:57720"/>
        <dbReference type="EC" id="2.4.2.1"/>
    </reaction>
    <physiologicalReaction direction="left-to-right" evidence="1">
        <dbReference type="Rhea" id="RHEA:27647"/>
    </physiologicalReaction>
</comment>
<dbReference type="Gene3D" id="3.60.140.10">
    <property type="entry name" value="CNF1/YfiH-like putative cysteine hydrolases"/>
    <property type="match status" value="1"/>
</dbReference>
<keyword evidence="5" id="KW-0808">Transferase</keyword>
<dbReference type="GO" id="GO:0016787">
    <property type="term" value="F:hydrolase activity"/>
    <property type="evidence" value="ECO:0007669"/>
    <property type="project" value="UniProtKB-KW"/>
</dbReference>
<dbReference type="EMBL" id="MAMP01000024">
    <property type="protein sequence ID" value="OES43685.1"/>
    <property type="molecule type" value="Genomic_DNA"/>
</dbReference>
<dbReference type="InterPro" id="IPR038371">
    <property type="entry name" value="Cu_polyphenol_OxRdtase_sf"/>
</dbReference>
<comment type="catalytic activity">
    <reaction evidence="9">
        <text>adenosine + H2O + H(+) = inosine + NH4(+)</text>
        <dbReference type="Rhea" id="RHEA:24408"/>
        <dbReference type="ChEBI" id="CHEBI:15377"/>
        <dbReference type="ChEBI" id="CHEBI:15378"/>
        <dbReference type="ChEBI" id="CHEBI:16335"/>
        <dbReference type="ChEBI" id="CHEBI:17596"/>
        <dbReference type="ChEBI" id="CHEBI:28938"/>
        <dbReference type="EC" id="3.5.4.4"/>
    </reaction>
    <physiologicalReaction direction="left-to-right" evidence="9">
        <dbReference type="Rhea" id="RHEA:24409"/>
    </physiologicalReaction>
</comment>
<proteinExistence type="inferred from homology"/>
<dbReference type="InterPro" id="IPR011324">
    <property type="entry name" value="Cytotoxic_necrot_fac-like_cat"/>
</dbReference>
<protein>
    <recommendedName>
        <fullName evidence="12">Purine nucleoside phosphorylase</fullName>
    </recommendedName>
</protein>
<dbReference type="OrthoDB" id="4279at2"/>
<evidence type="ECO:0000256" key="3">
    <source>
        <dbReference type="ARBA" id="ARBA00003215"/>
    </source>
</evidence>
<evidence type="ECO:0000256" key="4">
    <source>
        <dbReference type="ARBA" id="ARBA00007353"/>
    </source>
</evidence>
<evidence type="ECO:0000313" key="14">
    <source>
        <dbReference type="Proteomes" id="UP000095658"/>
    </source>
</evidence>
<comment type="catalytic activity">
    <reaction evidence="11">
        <text>S-methyl-5'-thioadenosine + phosphate = 5-(methylsulfanyl)-alpha-D-ribose 1-phosphate + adenine</text>
        <dbReference type="Rhea" id="RHEA:11852"/>
        <dbReference type="ChEBI" id="CHEBI:16708"/>
        <dbReference type="ChEBI" id="CHEBI:17509"/>
        <dbReference type="ChEBI" id="CHEBI:43474"/>
        <dbReference type="ChEBI" id="CHEBI:58533"/>
        <dbReference type="EC" id="2.4.2.28"/>
    </reaction>
    <physiologicalReaction direction="left-to-right" evidence="11">
        <dbReference type="Rhea" id="RHEA:11853"/>
    </physiologicalReaction>
</comment>
<keyword evidence="7" id="KW-0378">Hydrolase</keyword>
<comment type="catalytic activity">
    <reaction evidence="10">
        <text>adenosine + phosphate = alpha-D-ribose 1-phosphate + adenine</text>
        <dbReference type="Rhea" id="RHEA:27642"/>
        <dbReference type="ChEBI" id="CHEBI:16335"/>
        <dbReference type="ChEBI" id="CHEBI:16708"/>
        <dbReference type="ChEBI" id="CHEBI:43474"/>
        <dbReference type="ChEBI" id="CHEBI:57720"/>
        <dbReference type="EC" id="2.4.2.1"/>
    </reaction>
    <physiologicalReaction direction="left-to-right" evidence="10">
        <dbReference type="Rhea" id="RHEA:27643"/>
    </physiologicalReaction>
</comment>
<dbReference type="GO" id="GO:0017061">
    <property type="term" value="F:S-methyl-5-thioadenosine phosphorylase activity"/>
    <property type="evidence" value="ECO:0007669"/>
    <property type="project" value="UniProtKB-EC"/>
</dbReference>
<evidence type="ECO:0000256" key="1">
    <source>
        <dbReference type="ARBA" id="ARBA00000553"/>
    </source>
</evidence>
<dbReference type="Proteomes" id="UP000095658">
    <property type="component" value="Unassembled WGS sequence"/>
</dbReference>
<comment type="similarity">
    <text evidence="4 12">Belongs to the purine nucleoside phosphorylase YfiH/LACC1 family.</text>
</comment>
<evidence type="ECO:0000256" key="10">
    <source>
        <dbReference type="ARBA" id="ARBA00048968"/>
    </source>
</evidence>
<evidence type="ECO:0000256" key="6">
    <source>
        <dbReference type="ARBA" id="ARBA00022723"/>
    </source>
</evidence>
<sequence>MTEPFKKTGSGLFHMERWEKEEPGLVVGFTSSEGGSGKYNGLNMAFHVHDEPASVQQNRKNTGESIKFPVDQWIGCEQTHEVHIEHVSKHDIGRGALDYETALSSTDGLYTDAAGILLTLCYADCVPLYFIDRVTKRIGTAHAGWKGAVNGIGVNMVKRWEQEGSCLKDIEVAIGPSICGSCYKVGTSVITAAEKWYQPGEEVPFSPVPNEPDTYYFSLQTFNKDLLVKNGILSENIYITALCSSCSPDFFSHRRDRGCTGRMMGYIGWKEGNYES</sequence>
<evidence type="ECO:0000256" key="2">
    <source>
        <dbReference type="ARBA" id="ARBA00001947"/>
    </source>
</evidence>
<keyword evidence="6" id="KW-0479">Metal-binding</keyword>
<dbReference type="RefSeq" id="WP_069939466.1">
    <property type="nucleotide sequence ID" value="NZ_MAMP01000024.1"/>
</dbReference>
<organism evidence="13 14">
    <name type="scientific">Domibacillus iocasae</name>
    <dbReference type="NCBI Taxonomy" id="1714016"/>
    <lineage>
        <taxon>Bacteria</taxon>
        <taxon>Bacillati</taxon>
        <taxon>Bacillota</taxon>
        <taxon>Bacilli</taxon>
        <taxon>Bacillales</taxon>
        <taxon>Bacillaceae</taxon>
        <taxon>Domibacillus</taxon>
    </lineage>
</organism>
<gene>
    <name evidence="13" type="ORF">BA724_11320</name>
</gene>
<dbReference type="CDD" id="cd16833">
    <property type="entry name" value="YfiH"/>
    <property type="match status" value="1"/>
</dbReference>
<keyword evidence="14" id="KW-1185">Reference proteome</keyword>
<dbReference type="PANTHER" id="PTHR30616:SF2">
    <property type="entry name" value="PURINE NUCLEOSIDE PHOSPHORYLASE LACC1"/>
    <property type="match status" value="1"/>
</dbReference>
<keyword evidence="8" id="KW-0862">Zinc</keyword>
<accession>A0A1E7DL07</accession>
<evidence type="ECO:0000256" key="8">
    <source>
        <dbReference type="ARBA" id="ARBA00022833"/>
    </source>
</evidence>
<comment type="caution">
    <text evidence="13">The sequence shown here is derived from an EMBL/GenBank/DDBJ whole genome shotgun (WGS) entry which is preliminary data.</text>
</comment>
<dbReference type="SUPFAM" id="SSF64438">
    <property type="entry name" value="CNF1/YfiH-like putative cysteine hydrolases"/>
    <property type="match status" value="1"/>
</dbReference>
<evidence type="ECO:0000256" key="5">
    <source>
        <dbReference type="ARBA" id="ARBA00022679"/>
    </source>
</evidence>
<dbReference type="GO" id="GO:0005507">
    <property type="term" value="F:copper ion binding"/>
    <property type="evidence" value="ECO:0007669"/>
    <property type="project" value="TreeGrafter"/>
</dbReference>
<dbReference type="InterPro" id="IPR003730">
    <property type="entry name" value="Cu_polyphenol_OxRdtase"/>
</dbReference>
<evidence type="ECO:0000256" key="9">
    <source>
        <dbReference type="ARBA" id="ARBA00047989"/>
    </source>
</evidence>
<dbReference type="Pfam" id="PF02578">
    <property type="entry name" value="Cu-oxidase_4"/>
    <property type="match status" value="1"/>
</dbReference>
<dbReference type="NCBIfam" id="TIGR00726">
    <property type="entry name" value="peptidoglycan editing factor PgeF"/>
    <property type="match status" value="1"/>
</dbReference>
<evidence type="ECO:0000256" key="12">
    <source>
        <dbReference type="RuleBase" id="RU361274"/>
    </source>
</evidence>
<dbReference type="STRING" id="1714016.BA724_11320"/>
<evidence type="ECO:0000256" key="11">
    <source>
        <dbReference type="ARBA" id="ARBA00049893"/>
    </source>
</evidence>
<name>A0A1E7DL07_9BACI</name>
<dbReference type="AlphaFoldDB" id="A0A1E7DL07"/>
<evidence type="ECO:0000256" key="7">
    <source>
        <dbReference type="ARBA" id="ARBA00022801"/>
    </source>
</evidence>